<keyword evidence="2" id="KW-0732">Signal</keyword>
<dbReference type="PANTHER" id="PTHR40590">
    <property type="entry name" value="CYTOPLASMIC PROTEIN-RELATED"/>
    <property type="match status" value="1"/>
</dbReference>
<feature type="region of interest" description="Disordered" evidence="1">
    <location>
        <begin position="291"/>
        <end position="310"/>
    </location>
</feature>
<name>A0A2S5TJV1_9GAMM</name>
<reference evidence="3 4" key="1">
    <citation type="submission" date="2018-02" db="EMBL/GenBank/DDBJ databases">
        <title>Genome sequencing of Solimonas sp. HR-BB.</title>
        <authorList>
            <person name="Lee Y."/>
            <person name="Jeon C.O."/>
        </authorList>
    </citation>
    <scope>NUCLEOTIDE SEQUENCE [LARGE SCALE GENOMIC DNA]</scope>
    <source>
        <strain evidence="3 4">HR-BB</strain>
    </source>
</reference>
<dbReference type="RefSeq" id="WP_104229463.1">
    <property type="nucleotide sequence ID" value="NZ_PSNW01000002.1"/>
</dbReference>
<keyword evidence="4" id="KW-1185">Reference proteome</keyword>
<dbReference type="Pfam" id="PF01963">
    <property type="entry name" value="TraB_PrgY_gumN"/>
    <property type="match status" value="1"/>
</dbReference>
<evidence type="ECO:0000313" key="3">
    <source>
        <dbReference type="EMBL" id="PPE75237.1"/>
    </source>
</evidence>
<evidence type="ECO:0008006" key="5">
    <source>
        <dbReference type="Google" id="ProtNLM"/>
    </source>
</evidence>
<evidence type="ECO:0000313" key="4">
    <source>
        <dbReference type="Proteomes" id="UP000238220"/>
    </source>
</evidence>
<dbReference type="Proteomes" id="UP000238220">
    <property type="component" value="Unassembled WGS sequence"/>
</dbReference>
<dbReference type="OrthoDB" id="357294at2"/>
<evidence type="ECO:0000256" key="1">
    <source>
        <dbReference type="SAM" id="MobiDB-lite"/>
    </source>
</evidence>
<dbReference type="InterPro" id="IPR047111">
    <property type="entry name" value="YbaP-like"/>
</dbReference>
<feature type="chain" id="PRO_5015435301" description="TraB/GumN family protein" evidence="2">
    <location>
        <begin position="23"/>
        <end position="310"/>
    </location>
</feature>
<feature type="compositionally biased region" description="Low complexity" evidence="1">
    <location>
        <begin position="299"/>
        <end position="310"/>
    </location>
</feature>
<feature type="signal peptide" evidence="2">
    <location>
        <begin position="1"/>
        <end position="22"/>
    </location>
</feature>
<evidence type="ECO:0000256" key="2">
    <source>
        <dbReference type="SAM" id="SignalP"/>
    </source>
</evidence>
<dbReference type="InterPro" id="IPR002816">
    <property type="entry name" value="TraB/PrgY/GumN_fam"/>
</dbReference>
<organism evidence="3 4">
    <name type="scientific">Solimonas fluminis</name>
    <dbReference type="NCBI Taxonomy" id="2086571"/>
    <lineage>
        <taxon>Bacteria</taxon>
        <taxon>Pseudomonadati</taxon>
        <taxon>Pseudomonadota</taxon>
        <taxon>Gammaproteobacteria</taxon>
        <taxon>Nevskiales</taxon>
        <taxon>Nevskiaceae</taxon>
        <taxon>Solimonas</taxon>
    </lineage>
</organism>
<comment type="caution">
    <text evidence="3">The sequence shown here is derived from an EMBL/GenBank/DDBJ whole genome shotgun (WGS) entry which is preliminary data.</text>
</comment>
<dbReference type="AlphaFoldDB" id="A0A2S5TJV1"/>
<accession>A0A2S5TJV1</accession>
<sequence>MNIIRRCLLPLLGLLAALPALAQEPSRAPFLWEVEGGKARHYLLGSVHLLPEDAGQLPDGLEQAYLRSAELIFESDIAALSSPEMQAKLLAAAKAEKPLKASVAPALYERLVRRAADVGMPMALCEPFRAWFCALSLELFSYQHAGFRADLGIDQQFFQRAVQDEKPVRWLEEPQAHLALFIDTTPAQSEQFLSATVDELVEAGTEPEDLLRTWREGDAEALEQVAGQLKARAPLVYERLLAARNRAWLPRLQAAMDGDKPQMVVVGAAHLYGPDGLVALLRQKGYRIQQADQAAAGSPRRALPPQARLR</sequence>
<dbReference type="PANTHER" id="PTHR40590:SF1">
    <property type="entry name" value="CYTOPLASMIC PROTEIN"/>
    <property type="match status" value="1"/>
</dbReference>
<protein>
    <recommendedName>
        <fullName evidence="5">TraB/GumN family protein</fullName>
    </recommendedName>
</protein>
<gene>
    <name evidence="3" type="ORF">C3942_06075</name>
</gene>
<dbReference type="CDD" id="cd14789">
    <property type="entry name" value="Tiki"/>
    <property type="match status" value="1"/>
</dbReference>
<proteinExistence type="predicted"/>
<dbReference type="EMBL" id="PSNW01000002">
    <property type="protein sequence ID" value="PPE75237.1"/>
    <property type="molecule type" value="Genomic_DNA"/>
</dbReference>